<keyword evidence="1" id="KW-0732">Signal</keyword>
<evidence type="ECO:0000256" key="1">
    <source>
        <dbReference type="SAM" id="SignalP"/>
    </source>
</evidence>
<dbReference type="Proteomes" id="UP000247647">
    <property type="component" value="Unassembled WGS sequence"/>
</dbReference>
<evidence type="ECO:0000313" key="2">
    <source>
        <dbReference type="EMBL" id="PYH29513.1"/>
    </source>
</evidence>
<feature type="chain" id="PRO_5016317081" description="Secreted protein" evidence="1">
    <location>
        <begin position="17"/>
        <end position="103"/>
    </location>
</feature>
<organism evidence="2 3">
    <name type="scientific">Aspergillus neoniger (strain CBS 115656)</name>
    <dbReference type="NCBI Taxonomy" id="1448310"/>
    <lineage>
        <taxon>Eukaryota</taxon>
        <taxon>Fungi</taxon>
        <taxon>Dikarya</taxon>
        <taxon>Ascomycota</taxon>
        <taxon>Pezizomycotina</taxon>
        <taxon>Eurotiomycetes</taxon>
        <taxon>Eurotiomycetidae</taxon>
        <taxon>Eurotiales</taxon>
        <taxon>Aspergillaceae</taxon>
        <taxon>Aspergillus</taxon>
        <taxon>Aspergillus subgen. Circumdati</taxon>
    </lineage>
</organism>
<proteinExistence type="predicted"/>
<dbReference type="AlphaFoldDB" id="A0A318YAZ6"/>
<reference evidence="2" key="1">
    <citation type="submission" date="2016-12" db="EMBL/GenBank/DDBJ databases">
        <title>The genomes of Aspergillus section Nigri reveals drivers in fungal speciation.</title>
        <authorList>
            <consortium name="DOE Joint Genome Institute"/>
            <person name="Vesth T.C."/>
            <person name="Nybo J."/>
            <person name="Theobald S."/>
            <person name="Brandl J."/>
            <person name="Frisvad J.C."/>
            <person name="Nielsen K.F."/>
            <person name="Lyhne E.K."/>
            <person name="Kogle M.E."/>
            <person name="Kuo A."/>
            <person name="Riley R."/>
            <person name="Clum A."/>
            <person name="Nolan M."/>
            <person name="Lipzen A."/>
            <person name="Salamov A."/>
            <person name="Henrissat B."/>
            <person name="Wiebenga A."/>
            <person name="De Vries R.P."/>
            <person name="Grigoriev I.V."/>
            <person name="Mortensen U.H."/>
            <person name="Andersen M.R."/>
            <person name="Baker S.E."/>
        </authorList>
    </citation>
    <scope>NUCLEOTIDE SEQUENCE [LARGE SCALE GENOMIC DNA]</scope>
    <source>
        <strain evidence="2">CBS 115656</strain>
    </source>
</reference>
<dbReference type="GeneID" id="37127409"/>
<protein>
    <recommendedName>
        <fullName evidence="4">Secreted protein</fullName>
    </recommendedName>
</protein>
<evidence type="ECO:0008006" key="4">
    <source>
        <dbReference type="Google" id="ProtNLM"/>
    </source>
</evidence>
<accession>A0A318YAZ6</accession>
<name>A0A318YAZ6_ASPNB</name>
<gene>
    <name evidence="2" type="ORF">BO87DRAFT_390975</name>
</gene>
<sequence length="103" mass="11597">MTFLFFFLLAFSHAMAGLHVVGGTPRRKEGWKESKQVSQSIITNLRLAEITFIQSVIRGHPSGICNYADRLERMALFEGLLPLTPRVANPPPRGLRYITIDVN</sequence>
<feature type="signal peptide" evidence="1">
    <location>
        <begin position="1"/>
        <end position="16"/>
    </location>
</feature>
<keyword evidence="3" id="KW-1185">Reference proteome</keyword>
<evidence type="ECO:0000313" key="3">
    <source>
        <dbReference type="Proteomes" id="UP000247647"/>
    </source>
</evidence>
<dbReference type="EMBL" id="KZ821492">
    <property type="protein sequence ID" value="PYH29513.1"/>
    <property type="molecule type" value="Genomic_DNA"/>
</dbReference>
<dbReference type="RefSeq" id="XP_025474991.1">
    <property type="nucleotide sequence ID" value="XM_025624953.1"/>
</dbReference>